<evidence type="ECO:0000313" key="7">
    <source>
        <dbReference type="Proteomes" id="UP000580474"/>
    </source>
</evidence>
<feature type="compositionally biased region" description="Low complexity" evidence="5">
    <location>
        <begin position="361"/>
        <end position="374"/>
    </location>
</feature>
<comment type="similarity">
    <text evidence="1 4">Belongs to the glycosyl hydrolase 25 family.</text>
</comment>
<dbReference type="PANTHER" id="PTHR34135">
    <property type="entry name" value="LYSOZYME"/>
    <property type="match status" value="1"/>
</dbReference>
<dbReference type="SMART" id="SM00641">
    <property type="entry name" value="Glyco_25"/>
    <property type="match status" value="1"/>
</dbReference>
<dbReference type="CDD" id="cd00599">
    <property type="entry name" value="GH25_muramidase"/>
    <property type="match status" value="1"/>
</dbReference>
<evidence type="ECO:0000256" key="1">
    <source>
        <dbReference type="ARBA" id="ARBA00010646"/>
    </source>
</evidence>
<dbReference type="InterPro" id="IPR018077">
    <property type="entry name" value="Glyco_hydro_fam25_subgr"/>
</dbReference>
<protein>
    <recommendedName>
        <fullName evidence="4">Lysozyme</fullName>
        <ecNumber evidence="4">3.2.1.17</ecNumber>
    </recommendedName>
</protein>
<evidence type="ECO:0000313" key="6">
    <source>
        <dbReference type="EMBL" id="MBB5069276.1"/>
    </source>
</evidence>
<dbReference type="InterPro" id="IPR008270">
    <property type="entry name" value="Glyco_hydro_25_AS"/>
</dbReference>
<dbReference type="SUPFAM" id="SSF51445">
    <property type="entry name" value="(Trans)glycosidases"/>
    <property type="match status" value="1"/>
</dbReference>
<dbReference type="GO" id="GO:0009253">
    <property type="term" value="P:peptidoglycan catabolic process"/>
    <property type="evidence" value="ECO:0007669"/>
    <property type="project" value="InterPro"/>
</dbReference>
<dbReference type="EC" id="3.2.1.17" evidence="4"/>
<dbReference type="AlphaFoldDB" id="A0A840NAK7"/>
<dbReference type="Pfam" id="PF01183">
    <property type="entry name" value="Glyco_hydro_25"/>
    <property type="match status" value="1"/>
</dbReference>
<dbReference type="GO" id="GO:0016998">
    <property type="term" value="P:cell wall macromolecule catabolic process"/>
    <property type="evidence" value="ECO:0007669"/>
    <property type="project" value="InterPro"/>
</dbReference>
<comment type="catalytic activity">
    <reaction evidence="4">
        <text>Hydrolysis of (1-&gt;4)-beta-linkages between N-acetylmuramic acid and N-acetyl-D-glucosamine residues in a peptidoglycan and between N-acetyl-D-glucosamine residues in chitodextrins.</text>
        <dbReference type="EC" id="3.2.1.17"/>
    </reaction>
</comment>
<name>A0A840NAK7_9PSEU</name>
<dbReference type="Proteomes" id="UP000580474">
    <property type="component" value="Unassembled WGS sequence"/>
</dbReference>
<dbReference type="Gene3D" id="3.20.20.80">
    <property type="entry name" value="Glycosidases"/>
    <property type="match status" value="1"/>
</dbReference>
<evidence type="ECO:0000256" key="3">
    <source>
        <dbReference type="ARBA" id="ARBA00023295"/>
    </source>
</evidence>
<keyword evidence="2 4" id="KW-0378">Hydrolase</keyword>
<comment type="caution">
    <text evidence="6">The sequence shown here is derived from an EMBL/GenBank/DDBJ whole genome shotgun (WGS) entry which is preliminary data.</text>
</comment>
<keyword evidence="7" id="KW-1185">Reference proteome</keyword>
<dbReference type="EMBL" id="JACHIV010000001">
    <property type="protein sequence ID" value="MBB5069276.1"/>
    <property type="molecule type" value="Genomic_DNA"/>
</dbReference>
<dbReference type="PROSITE" id="PS51904">
    <property type="entry name" value="GLYCOSYL_HYDROL_F25_2"/>
    <property type="match status" value="1"/>
</dbReference>
<feature type="region of interest" description="Disordered" evidence="5">
    <location>
        <begin position="361"/>
        <end position="380"/>
    </location>
</feature>
<dbReference type="PROSITE" id="PS00953">
    <property type="entry name" value="GLYCOSYL_HYDROL_F25_1"/>
    <property type="match status" value="1"/>
</dbReference>
<dbReference type="InterPro" id="IPR017853">
    <property type="entry name" value="GH"/>
</dbReference>
<dbReference type="RefSeq" id="WP_343071352.1">
    <property type="nucleotide sequence ID" value="NZ_JACHIV010000001.1"/>
</dbReference>
<evidence type="ECO:0000256" key="4">
    <source>
        <dbReference type="RuleBase" id="RU361176"/>
    </source>
</evidence>
<dbReference type="GO" id="GO:0016052">
    <property type="term" value="P:carbohydrate catabolic process"/>
    <property type="evidence" value="ECO:0007669"/>
    <property type="project" value="TreeGrafter"/>
</dbReference>
<gene>
    <name evidence="6" type="ORF">BJ969_002364</name>
</gene>
<dbReference type="PANTHER" id="PTHR34135:SF2">
    <property type="entry name" value="LYSOZYME"/>
    <property type="match status" value="1"/>
</dbReference>
<organism evidence="6 7">
    <name type="scientific">Saccharopolyspora gloriosae</name>
    <dbReference type="NCBI Taxonomy" id="455344"/>
    <lineage>
        <taxon>Bacteria</taxon>
        <taxon>Bacillati</taxon>
        <taxon>Actinomycetota</taxon>
        <taxon>Actinomycetes</taxon>
        <taxon>Pseudonocardiales</taxon>
        <taxon>Pseudonocardiaceae</taxon>
        <taxon>Saccharopolyspora</taxon>
    </lineage>
</organism>
<accession>A0A840NAK7</accession>
<evidence type="ECO:0000256" key="2">
    <source>
        <dbReference type="ARBA" id="ARBA00022801"/>
    </source>
</evidence>
<proteinExistence type="inferred from homology"/>
<reference evidence="6 7" key="1">
    <citation type="submission" date="2020-08" db="EMBL/GenBank/DDBJ databases">
        <title>Sequencing the genomes of 1000 actinobacteria strains.</title>
        <authorList>
            <person name="Klenk H.-P."/>
        </authorList>
    </citation>
    <scope>NUCLEOTIDE SEQUENCE [LARGE SCALE GENOMIC DNA]</scope>
    <source>
        <strain evidence="6 7">DSM 45582</strain>
    </source>
</reference>
<keyword evidence="3 4" id="KW-0326">Glycosidase</keyword>
<evidence type="ECO:0000256" key="5">
    <source>
        <dbReference type="SAM" id="MobiDB-lite"/>
    </source>
</evidence>
<sequence>MRPVVLYGIDISHHQGAFDLGRTRAEGFEYAFLKATEGSSFVDSRFGANLGNARAAGLLVAAYHYQRGDSSAAAQAGHIINTVPADVPVILDVEANGGGPDLSRDIIGRLLAAGYRSPLLYLPRWYWEQIGSPSLAGLPPLWYSRYASNEGGYASEIYERYRDFYDAQWGGYGGLGVAILQFTSSATVAGHAPVDANAFRGTREELAGLLGSSTPEDDLTPDQAQKLNEIHHELFGPRGPQGQIVGWGTEAGNHTAIGLLVHMFNALLGPRPSRVPGAGHVLVPAVEAIRDTNGVVYQLPAMINAGATGDPQAVAEALRPVIAEAAGPAIRESVTEVFGADDPARTEAVVQAIANRLAAGQQIPAQAPAPQAPAQQPPVQ</sequence>
<dbReference type="InterPro" id="IPR002053">
    <property type="entry name" value="Glyco_hydro_25"/>
</dbReference>
<dbReference type="GO" id="GO:0003796">
    <property type="term" value="F:lysozyme activity"/>
    <property type="evidence" value="ECO:0007669"/>
    <property type="project" value="UniProtKB-EC"/>
</dbReference>